<feature type="domain" description="Response regulatory" evidence="2">
    <location>
        <begin position="11"/>
        <end position="129"/>
    </location>
</feature>
<proteinExistence type="predicted"/>
<feature type="modified residue" description="4-aspartylphosphate" evidence="1">
    <location>
        <position position="62"/>
    </location>
</feature>
<name>A0A0K1QJQ6_PSEFL</name>
<evidence type="ECO:0000259" key="2">
    <source>
        <dbReference type="PROSITE" id="PS50110"/>
    </source>
</evidence>
<evidence type="ECO:0000256" key="1">
    <source>
        <dbReference type="PROSITE-ProRule" id="PRU00169"/>
    </source>
</evidence>
<protein>
    <submittedName>
        <fullName evidence="4">Histidine kinase</fullName>
    </submittedName>
</protein>
<gene>
    <name evidence="4" type="ORF">B723_06115</name>
</gene>
<dbReference type="InterPro" id="IPR001789">
    <property type="entry name" value="Sig_transdc_resp-reg_receiver"/>
</dbReference>
<dbReference type="RefSeq" id="WP_017335864.1">
    <property type="nucleotide sequence ID" value="NZ_CP010945.1"/>
</dbReference>
<reference evidence="4 5" key="1">
    <citation type="journal article" date="2012" name="J. Bacteriol.">
        <title>Draft genome sequence of the cyanide-utilizing bacterium Pseudomonas fluorescens strain NCIMB 11764.</title>
        <authorList>
            <person name="Vilo C.A."/>
            <person name="Benedik M.J."/>
            <person name="Kunz D.A."/>
            <person name="Dong Q."/>
        </authorList>
    </citation>
    <scope>NUCLEOTIDE SEQUENCE [LARGE SCALE GENOMIC DNA]</scope>
    <source>
        <strain evidence="4 5">NCIMB 11764</strain>
    </source>
</reference>
<dbReference type="Pfam" id="PF00072">
    <property type="entry name" value="Response_reg"/>
    <property type="match status" value="1"/>
</dbReference>
<keyword evidence="1" id="KW-0597">Phosphoprotein</keyword>
<evidence type="ECO:0000313" key="5">
    <source>
        <dbReference type="Proteomes" id="UP000017175"/>
    </source>
</evidence>
<sequence>MTAVDLPAIPRVLIAEADPWSRDLLKQVLLNVRCDARLDLCADGHDALTRLAENVYDLVIVDWELPGVDGLNVLRSVRQRKRNPPLPFILMSNRNDGASVREALPYAPTAYLAKPLNMESLTQRLQGLLLNAGEEVFCDVPALAPGMTLSVFLERRREQADGAPLMTDVQLAVERSLNPSGLDLMRLEDEIRTDPQITAVLIAAANSAAQHHGVAVQTLSQALQRLGTGQSMNLILGLALKRSARLSDPLLADYAERYWELSLHTAEYARTLARLLDLDQDRCYCAGMLHRLGDLALLRCLQEWKQAGGELDEWEEVGDAIAEFGAAYGSALRTRWRLPLELRELIAAVYQLGGGVYSREALVMNMAAQMARLGEHEGIEVLAKSRTARLLKIGLPELMRLRKK</sequence>
<accession>A0A0K1QJQ6</accession>
<dbReference type="InterPro" id="IPR011006">
    <property type="entry name" value="CheY-like_superfamily"/>
</dbReference>
<dbReference type="eggNOG" id="COG0784">
    <property type="taxonomic scope" value="Bacteria"/>
</dbReference>
<dbReference type="SUPFAM" id="SSF109604">
    <property type="entry name" value="HD-domain/PDEase-like"/>
    <property type="match status" value="1"/>
</dbReference>
<dbReference type="PROSITE" id="PS51833">
    <property type="entry name" value="HDOD"/>
    <property type="match status" value="1"/>
</dbReference>
<evidence type="ECO:0000313" key="4">
    <source>
        <dbReference type="EMBL" id="AKV05991.1"/>
    </source>
</evidence>
<dbReference type="Gene3D" id="3.40.50.2300">
    <property type="match status" value="1"/>
</dbReference>
<dbReference type="InterPro" id="IPR052340">
    <property type="entry name" value="RNase_Y/CdgJ"/>
</dbReference>
<dbReference type="Gene3D" id="1.10.3210.10">
    <property type="entry name" value="Hypothetical protein af1432"/>
    <property type="match status" value="1"/>
</dbReference>
<dbReference type="PANTHER" id="PTHR33525">
    <property type="match status" value="1"/>
</dbReference>
<keyword evidence="4" id="KW-0418">Kinase</keyword>
<evidence type="ECO:0000259" key="3">
    <source>
        <dbReference type="PROSITE" id="PS51833"/>
    </source>
</evidence>
<dbReference type="SMART" id="SM00448">
    <property type="entry name" value="REC"/>
    <property type="match status" value="1"/>
</dbReference>
<organism evidence="4 5">
    <name type="scientific">Pseudomonas fluorescens NCIMB 11764</name>
    <dbReference type="NCBI Taxonomy" id="1221522"/>
    <lineage>
        <taxon>Bacteria</taxon>
        <taxon>Pseudomonadati</taxon>
        <taxon>Pseudomonadota</taxon>
        <taxon>Gammaproteobacteria</taxon>
        <taxon>Pseudomonadales</taxon>
        <taxon>Pseudomonadaceae</taxon>
        <taxon>Pseudomonas</taxon>
    </lineage>
</organism>
<dbReference type="AlphaFoldDB" id="A0A0K1QJQ6"/>
<dbReference type="GO" id="GO:0016301">
    <property type="term" value="F:kinase activity"/>
    <property type="evidence" value="ECO:0007669"/>
    <property type="project" value="UniProtKB-KW"/>
</dbReference>
<dbReference type="Pfam" id="PF08668">
    <property type="entry name" value="HDOD"/>
    <property type="match status" value="1"/>
</dbReference>
<dbReference type="PROSITE" id="PS50110">
    <property type="entry name" value="RESPONSE_REGULATORY"/>
    <property type="match status" value="1"/>
</dbReference>
<dbReference type="InterPro" id="IPR013976">
    <property type="entry name" value="HDOD"/>
</dbReference>
<dbReference type="PANTHER" id="PTHR33525:SF3">
    <property type="entry name" value="RIBONUCLEASE Y"/>
    <property type="match status" value="1"/>
</dbReference>
<keyword evidence="4" id="KW-0808">Transferase</keyword>
<dbReference type="OrthoDB" id="2085719at2"/>
<dbReference type="GO" id="GO:0000160">
    <property type="term" value="P:phosphorelay signal transduction system"/>
    <property type="evidence" value="ECO:0007669"/>
    <property type="project" value="InterPro"/>
</dbReference>
<dbReference type="Proteomes" id="UP000017175">
    <property type="component" value="Chromosome"/>
</dbReference>
<dbReference type="eggNOG" id="COG1639">
    <property type="taxonomic scope" value="Bacteria"/>
</dbReference>
<feature type="domain" description="HDOD" evidence="3">
    <location>
        <begin position="163"/>
        <end position="352"/>
    </location>
</feature>
<dbReference type="SUPFAM" id="SSF52172">
    <property type="entry name" value="CheY-like"/>
    <property type="match status" value="1"/>
</dbReference>
<dbReference type="CDD" id="cd00156">
    <property type="entry name" value="REC"/>
    <property type="match status" value="1"/>
</dbReference>
<dbReference type="EMBL" id="CP010945">
    <property type="protein sequence ID" value="AKV05991.1"/>
    <property type="molecule type" value="Genomic_DNA"/>
</dbReference>